<dbReference type="InterPro" id="IPR020573">
    <property type="entry name" value="UDP_GlcNAc_AcTrfase_non-rep"/>
</dbReference>
<dbReference type="CDD" id="cd03352">
    <property type="entry name" value="LbH_LpxD"/>
    <property type="match status" value="1"/>
</dbReference>
<keyword evidence="3 7" id="KW-0808">Transferase</keyword>
<proteinExistence type="inferred from homology"/>
<evidence type="ECO:0000256" key="7">
    <source>
        <dbReference type="HAMAP-Rule" id="MF_00523"/>
    </source>
</evidence>
<keyword evidence="11" id="KW-1185">Reference proteome</keyword>
<sequence>MKFSEIVNKLDDIATDNSLTANQDQDPEIVGLAAIDIATSGTLSYVEGAKFASIMGKTGASALILPQDKTLQIKAQERGIAWIVTPDPKLLFAKAIRLFYQPYRPTPEIHPTAVIHSTAKIGSDIYIGPHVVIQQGVEIGNGAIVHPNVVIYPDAKIGDRTTLHANCTIHERTQIGADCVIHSGAVIGAEGFGFVPTRTGWFKVEQSGYTVIEDNVEIGCNSAVDRPAVGETRIGRSTIIDNLVQIGHGSKIGFGCAIAGQAGMAGGVKIGNRAILAGQVGVANQAKIGDGATVSAQTGILSDVAPGEIVSGTPAIPHKIYLKASAIYSRLPDMYQSLKKLQRQLGQK</sequence>
<evidence type="ECO:0000259" key="8">
    <source>
        <dbReference type="Pfam" id="PF04613"/>
    </source>
</evidence>
<protein>
    <recommendedName>
        <fullName evidence="7">UDP-3-O-acylglucosamine N-acyltransferase</fullName>
        <ecNumber evidence="7">2.3.1.191</ecNumber>
    </recommendedName>
</protein>
<keyword evidence="4 7" id="KW-0677">Repeat</keyword>
<dbReference type="Pfam" id="PF25087">
    <property type="entry name" value="GMPPB_C"/>
    <property type="match status" value="1"/>
</dbReference>
<dbReference type="PANTHER" id="PTHR43378">
    <property type="entry name" value="UDP-3-O-ACYLGLUCOSAMINE N-ACYLTRANSFERASE"/>
    <property type="match status" value="1"/>
</dbReference>
<evidence type="ECO:0000313" key="11">
    <source>
        <dbReference type="Proteomes" id="UP000252107"/>
    </source>
</evidence>
<accession>A0A367QPM7</accession>
<gene>
    <name evidence="7" type="primary">lpxD</name>
    <name evidence="10" type="ORF">A6770_26945</name>
</gene>
<dbReference type="GO" id="GO:0031470">
    <property type="term" value="C:carboxysome"/>
    <property type="evidence" value="ECO:0007669"/>
    <property type="project" value="UniProtKB-ARBA"/>
</dbReference>
<dbReference type="Gene3D" id="2.160.10.10">
    <property type="entry name" value="Hexapeptide repeat proteins"/>
    <property type="match status" value="1"/>
</dbReference>
<comment type="caution">
    <text evidence="10">The sequence shown here is derived from an EMBL/GenBank/DDBJ whole genome shotgun (WGS) entry which is preliminary data.</text>
</comment>
<evidence type="ECO:0000256" key="2">
    <source>
        <dbReference type="ARBA" id="ARBA00022556"/>
    </source>
</evidence>
<feature type="active site" description="Proton acceptor" evidence="7">
    <location>
        <position position="248"/>
    </location>
</feature>
<keyword evidence="6 7" id="KW-0012">Acyltransferase</keyword>
<keyword evidence="2 7" id="KW-0441">Lipid A biosynthesis</keyword>
<dbReference type="Gene3D" id="3.40.1390.10">
    <property type="entry name" value="MurE/MurF, N-terminal domain"/>
    <property type="match status" value="1"/>
</dbReference>
<dbReference type="GO" id="GO:0043886">
    <property type="term" value="F:structural constituent of carboxysome shell"/>
    <property type="evidence" value="ECO:0007669"/>
    <property type="project" value="UniProtKB-ARBA"/>
</dbReference>
<evidence type="ECO:0000313" key="10">
    <source>
        <dbReference type="EMBL" id="RCJ26045.1"/>
    </source>
</evidence>
<dbReference type="EMBL" id="LXQD01000311">
    <property type="protein sequence ID" value="RCJ26045.1"/>
    <property type="molecule type" value="Genomic_DNA"/>
</dbReference>
<dbReference type="InterPro" id="IPR007691">
    <property type="entry name" value="LpxD"/>
</dbReference>
<dbReference type="AlphaFoldDB" id="A0A367QPM7"/>
<dbReference type="InterPro" id="IPR011004">
    <property type="entry name" value="Trimer_LpxA-like_sf"/>
</dbReference>
<dbReference type="HAMAP" id="MF_00523">
    <property type="entry name" value="LpxD"/>
    <property type="match status" value="1"/>
</dbReference>
<dbReference type="GO" id="GO:0103118">
    <property type="term" value="F:UDP-3-O-[(3R)-3-hydroxyacyl]-glucosamine N-acyltransferase activity"/>
    <property type="evidence" value="ECO:0007669"/>
    <property type="project" value="UniProtKB-EC"/>
</dbReference>
<keyword evidence="1 7" id="KW-0444">Lipid biosynthesis</keyword>
<dbReference type="InterPro" id="IPR056729">
    <property type="entry name" value="GMPPB_C"/>
</dbReference>
<dbReference type="Proteomes" id="UP000252107">
    <property type="component" value="Unassembled WGS sequence"/>
</dbReference>
<dbReference type="EC" id="2.3.1.191" evidence="7"/>
<comment type="subunit">
    <text evidence="7">Homotrimer.</text>
</comment>
<evidence type="ECO:0000256" key="6">
    <source>
        <dbReference type="ARBA" id="ARBA00023315"/>
    </source>
</evidence>
<comment type="similarity">
    <text evidence="7">Belongs to the transferase hexapeptide repeat family. LpxD subfamily.</text>
</comment>
<dbReference type="UniPathway" id="UPA00973"/>
<dbReference type="GO" id="GO:0016410">
    <property type="term" value="F:N-acyltransferase activity"/>
    <property type="evidence" value="ECO:0007669"/>
    <property type="project" value="InterPro"/>
</dbReference>
<organism evidence="10 11">
    <name type="scientific">Nostoc minutum NIES-26</name>
    <dbReference type="NCBI Taxonomy" id="1844469"/>
    <lineage>
        <taxon>Bacteria</taxon>
        <taxon>Bacillati</taxon>
        <taxon>Cyanobacteriota</taxon>
        <taxon>Cyanophyceae</taxon>
        <taxon>Nostocales</taxon>
        <taxon>Nostocaceae</taxon>
        <taxon>Nostoc</taxon>
    </lineage>
</organism>
<dbReference type="SUPFAM" id="SSF51161">
    <property type="entry name" value="Trimeric LpxA-like enzymes"/>
    <property type="match status" value="1"/>
</dbReference>
<evidence type="ECO:0000259" key="9">
    <source>
        <dbReference type="Pfam" id="PF25087"/>
    </source>
</evidence>
<name>A0A367QPM7_9NOSO</name>
<dbReference type="Pfam" id="PF04613">
    <property type="entry name" value="LpxD"/>
    <property type="match status" value="1"/>
</dbReference>
<reference evidence="10" key="1">
    <citation type="submission" date="2016-04" db="EMBL/GenBank/DDBJ databases">
        <authorList>
            <person name="Tabuchi Yagui T.R."/>
        </authorList>
    </citation>
    <scope>NUCLEOTIDE SEQUENCE [LARGE SCALE GENOMIC DNA]</scope>
    <source>
        <strain evidence="10">NIES-26</strain>
    </source>
</reference>
<dbReference type="NCBIfam" id="TIGR01853">
    <property type="entry name" value="lipid_A_lpxD"/>
    <property type="match status" value="1"/>
</dbReference>
<comment type="pathway">
    <text evidence="7">Bacterial outer membrane biogenesis; LPS lipid A biosynthesis.</text>
</comment>
<dbReference type="GO" id="GO:0016020">
    <property type="term" value="C:membrane"/>
    <property type="evidence" value="ECO:0007669"/>
    <property type="project" value="GOC"/>
</dbReference>
<evidence type="ECO:0000256" key="4">
    <source>
        <dbReference type="ARBA" id="ARBA00022737"/>
    </source>
</evidence>
<dbReference type="GO" id="GO:0009245">
    <property type="term" value="P:lipid A biosynthetic process"/>
    <property type="evidence" value="ECO:0007669"/>
    <property type="project" value="UniProtKB-UniRule"/>
</dbReference>
<comment type="catalytic activity">
    <reaction evidence="7">
        <text>a UDP-3-O-[(3R)-3-hydroxyacyl]-alpha-D-glucosamine + a (3R)-hydroxyacyl-[ACP] = a UDP-2-N,3-O-bis[(3R)-3-hydroxyacyl]-alpha-D-glucosamine + holo-[ACP] + H(+)</text>
        <dbReference type="Rhea" id="RHEA:53836"/>
        <dbReference type="Rhea" id="RHEA-COMP:9685"/>
        <dbReference type="Rhea" id="RHEA-COMP:9945"/>
        <dbReference type="ChEBI" id="CHEBI:15378"/>
        <dbReference type="ChEBI" id="CHEBI:64479"/>
        <dbReference type="ChEBI" id="CHEBI:78827"/>
        <dbReference type="ChEBI" id="CHEBI:137740"/>
        <dbReference type="ChEBI" id="CHEBI:137748"/>
        <dbReference type="EC" id="2.3.1.191"/>
    </reaction>
</comment>
<evidence type="ECO:0000256" key="1">
    <source>
        <dbReference type="ARBA" id="ARBA00022516"/>
    </source>
</evidence>
<feature type="domain" description="Mannose-1-phosphate guanyltransferase C-terminal" evidence="9">
    <location>
        <begin position="110"/>
        <end position="190"/>
    </location>
</feature>
<comment type="function">
    <text evidence="7">Catalyzes the N-acylation of UDP-3-O-acylglucosamine using 3-hydroxyacyl-ACP as the acyl donor. Is involved in the biosynthesis of lipid A, a phosphorylated glycolipid that anchors the lipopolysaccharide to the outer membrane of the cell.</text>
</comment>
<keyword evidence="5 7" id="KW-0443">Lipid metabolism</keyword>
<dbReference type="NCBIfam" id="NF002060">
    <property type="entry name" value="PRK00892.1"/>
    <property type="match status" value="1"/>
</dbReference>
<evidence type="ECO:0000256" key="3">
    <source>
        <dbReference type="ARBA" id="ARBA00022679"/>
    </source>
</evidence>
<evidence type="ECO:0000256" key="5">
    <source>
        <dbReference type="ARBA" id="ARBA00023098"/>
    </source>
</evidence>
<dbReference type="PANTHER" id="PTHR43378:SF2">
    <property type="entry name" value="UDP-3-O-ACYLGLUCOSAMINE N-ACYLTRANSFERASE 1, MITOCHONDRIAL-RELATED"/>
    <property type="match status" value="1"/>
</dbReference>
<feature type="domain" description="UDP-3-O-[3-hydroxymyristoyl] glucosamine N-acyltransferase non-repeat region" evidence="8">
    <location>
        <begin position="26"/>
        <end position="98"/>
    </location>
</feature>